<evidence type="ECO:0000313" key="2">
    <source>
        <dbReference type="Proteomes" id="UP000317043"/>
    </source>
</evidence>
<dbReference type="InterPro" id="IPR029064">
    <property type="entry name" value="Ribosomal_eL30-like_sf"/>
</dbReference>
<dbReference type="EMBL" id="VFOW01000001">
    <property type="protein sequence ID" value="TQL77947.1"/>
    <property type="molecule type" value="Genomic_DNA"/>
</dbReference>
<dbReference type="RefSeq" id="WP_142041627.1">
    <property type="nucleotide sequence ID" value="NZ_JBHTGS010000001.1"/>
</dbReference>
<evidence type="ECO:0000313" key="1">
    <source>
        <dbReference type="EMBL" id="TQL77947.1"/>
    </source>
</evidence>
<name>A0A543AZC7_9ACTN</name>
<dbReference type="Gene3D" id="3.30.1330.30">
    <property type="match status" value="1"/>
</dbReference>
<dbReference type="InterPro" id="IPR041202">
    <property type="entry name" value="BaeRF_family10"/>
</dbReference>
<dbReference type="SUPFAM" id="SSF55315">
    <property type="entry name" value="L30e-like"/>
    <property type="match status" value="1"/>
</dbReference>
<dbReference type="InParanoid" id="A0A543AZC7"/>
<dbReference type="Pfam" id="PF18854">
    <property type="entry name" value="baeRF_family10"/>
    <property type="match status" value="1"/>
</dbReference>
<proteinExistence type="predicted"/>
<keyword evidence="2" id="KW-1185">Reference proteome</keyword>
<dbReference type="Proteomes" id="UP000317043">
    <property type="component" value="Unassembled WGS sequence"/>
</dbReference>
<dbReference type="AlphaFoldDB" id="A0A543AZC7"/>
<organism evidence="1 2">
    <name type="scientific">Stackebrandtia endophytica</name>
    <dbReference type="NCBI Taxonomy" id="1496996"/>
    <lineage>
        <taxon>Bacteria</taxon>
        <taxon>Bacillati</taxon>
        <taxon>Actinomycetota</taxon>
        <taxon>Actinomycetes</taxon>
        <taxon>Glycomycetales</taxon>
        <taxon>Glycomycetaceae</taxon>
        <taxon>Stackebrandtia</taxon>
    </lineage>
</organism>
<comment type="caution">
    <text evidence="1">The sequence shown here is derived from an EMBL/GenBank/DDBJ whole genome shotgun (WGS) entry which is preliminary data.</text>
</comment>
<evidence type="ECO:0008006" key="3">
    <source>
        <dbReference type="Google" id="ProtNLM"/>
    </source>
</evidence>
<gene>
    <name evidence="1" type="ORF">FB566_3521</name>
</gene>
<reference evidence="1 2" key="1">
    <citation type="submission" date="2019-06" db="EMBL/GenBank/DDBJ databases">
        <title>Sequencing the genomes of 1000 actinobacteria strains.</title>
        <authorList>
            <person name="Klenk H.-P."/>
        </authorList>
    </citation>
    <scope>NUCLEOTIDE SEQUENCE [LARGE SCALE GENOMIC DNA]</scope>
    <source>
        <strain evidence="1 2">DSM 45928</strain>
    </source>
</reference>
<sequence>MNLDRSRLTEIAGLSDPLGVLSIYVTADPDEQAERPAWQVRTRNSLDELLDRARDGDDRELDQALRGRLDSLTADLDWALSPSTSGLGRALFVPLSNSAVHQVSVQEPLGDLVRCNDRAYLRPLLSAWAAGSPTGIAVATGEGIRILHYQLGLAEEIAHLKYVDTSSNWTELKGPANSQPGFAQRSNPQHDLFEARRAQDLKRYLSSGHETLRRHAAEDGWEFLVIAGDPRLREAMVEHLGLEFAPTIVTVDHVVGMTHPGPAEIAEMVRPTLQRARAERDRALIHRLDETKKSARGVDQTLAAVQEGRAEVVLMAEDAEWSGQRDSQGQYVAGDVIPPGSNGNGLIPEPELGERLIELAMDNSTDVAVLPGDIAEEMAGAGGLAAILRW</sequence>
<dbReference type="OrthoDB" id="4638263at2"/>
<accession>A0A543AZC7</accession>
<protein>
    <recommendedName>
        <fullName evidence="3">Peptide subunit release factor 1 (ERF1)</fullName>
    </recommendedName>
</protein>